<dbReference type="PATRIC" id="fig|745776.4.peg.2462"/>
<dbReference type="Pfam" id="PF00497">
    <property type="entry name" value="SBP_bac_3"/>
    <property type="match status" value="1"/>
</dbReference>
<dbReference type="EMBL" id="CP002191">
    <property type="protein sequence ID" value="AFD26326.1"/>
    <property type="molecule type" value="Genomic_DNA"/>
</dbReference>
<evidence type="ECO:0000313" key="5">
    <source>
        <dbReference type="EMBL" id="AFD26326.1"/>
    </source>
</evidence>
<dbReference type="CDD" id="cd13624">
    <property type="entry name" value="PBP2_Arg_Lys_His"/>
    <property type="match status" value="1"/>
</dbReference>
<keyword evidence="6" id="KW-1185">Reference proteome</keyword>
<dbReference type="SUPFAM" id="SSF53850">
    <property type="entry name" value="Periplasmic binding protein-like II"/>
    <property type="match status" value="1"/>
</dbReference>
<dbReference type="PANTHER" id="PTHR35936">
    <property type="entry name" value="MEMBRANE-BOUND LYTIC MUREIN TRANSGLYCOSYLASE F"/>
    <property type="match status" value="1"/>
</dbReference>
<evidence type="ECO:0000256" key="1">
    <source>
        <dbReference type="ARBA" id="ARBA00022729"/>
    </source>
</evidence>
<dbReference type="eggNOG" id="COG0834">
    <property type="taxonomic scope" value="Bacteria"/>
</dbReference>
<accession>H8H014</accession>
<dbReference type="HOGENOM" id="CLU_019602_18_2_0"/>
<feature type="signal peptide" evidence="2">
    <location>
        <begin position="1"/>
        <end position="23"/>
    </location>
</feature>
<evidence type="ECO:0000259" key="3">
    <source>
        <dbReference type="SMART" id="SM00062"/>
    </source>
</evidence>
<dbReference type="Gene3D" id="3.40.190.10">
    <property type="entry name" value="Periplasmic binding protein-like II"/>
    <property type="match status" value="2"/>
</dbReference>
<evidence type="ECO:0000256" key="2">
    <source>
        <dbReference type="SAM" id="SignalP"/>
    </source>
</evidence>
<dbReference type="InterPro" id="IPR001320">
    <property type="entry name" value="Iontro_rcpt_C"/>
</dbReference>
<dbReference type="InterPro" id="IPR001638">
    <property type="entry name" value="Solute-binding_3/MltF_N"/>
</dbReference>
<dbReference type="AlphaFoldDB" id="H8H014"/>
<dbReference type="GO" id="GO:0016020">
    <property type="term" value="C:membrane"/>
    <property type="evidence" value="ECO:0007669"/>
    <property type="project" value="InterPro"/>
</dbReference>
<keyword evidence="1 2" id="KW-0732">Signal</keyword>
<feature type="domain" description="Ionotropic glutamate receptor C-terminal" evidence="4">
    <location>
        <begin position="34"/>
        <end position="249"/>
    </location>
</feature>
<gene>
    <name evidence="5" type="ordered locus">DGo_CA2399</name>
</gene>
<organism evidence="5 6">
    <name type="scientific">Deinococcus gobiensis (strain DSM 21396 / JCM 16679 / CGMCC 1.7299 / I-0)</name>
    <dbReference type="NCBI Taxonomy" id="745776"/>
    <lineage>
        <taxon>Bacteria</taxon>
        <taxon>Thermotogati</taxon>
        <taxon>Deinococcota</taxon>
        <taxon>Deinococci</taxon>
        <taxon>Deinococcales</taxon>
        <taxon>Deinococcaceae</taxon>
        <taxon>Deinococcus</taxon>
    </lineage>
</organism>
<dbReference type="KEGG" id="dgo:DGo_CA2399"/>
<dbReference type="PANTHER" id="PTHR35936:SF17">
    <property type="entry name" value="ARGININE-BINDING EXTRACELLULAR PROTEIN ARTP"/>
    <property type="match status" value="1"/>
</dbReference>
<sequence>MNKTLALTALALLAPALLTSAQAQSCVANAKANGLTVVTSPDYPPFESLDSSNKVVGFDIDLINAVARQMGVKVNLVSQSFDGLIPSLLAKKADVVASGLTITEERKKSVAFSLPYISGPNAIVVRKETTDIKKLGDLAGKTVAVQLGTAQEKLVSGVKGANVKAFNLYTDAALAVQTRQANALVLHKVVANSFVKVYPDLKIVATLGSLNTAFAVRKDCGDLTNRMNAALIEVRKSGELDRLVGKWFK</sequence>
<dbReference type="Proteomes" id="UP000007575">
    <property type="component" value="Chromosome"/>
</dbReference>
<proteinExistence type="predicted"/>
<reference evidence="5 6" key="1">
    <citation type="journal article" date="2012" name="PLoS ONE">
        <title>Genome sequence and transcriptome analysis of the radioresistant bacterium Deinococcus gobiensis: insights into the extreme environmental adaptations.</title>
        <authorList>
            <person name="Yuan M."/>
            <person name="Chen M."/>
            <person name="Zhang W."/>
            <person name="Lu W."/>
            <person name="Wang J."/>
            <person name="Yang M."/>
            <person name="Zhao P."/>
            <person name="Tang R."/>
            <person name="Li X."/>
            <person name="Hao Y."/>
            <person name="Zhou Z."/>
            <person name="Zhan Y."/>
            <person name="Yu H."/>
            <person name="Teng C."/>
            <person name="Yan Y."/>
            <person name="Ping S."/>
            <person name="Wang Y."/>
            <person name="Lin M."/>
        </authorList>
    </citation>
    <scope>NUCLEOTIDE SEQUENCE [LARGE SCALE GENOMIC DNA]</scope>
    <source>
        <strain evidence="5 6">I-0</strain>
    </source>
</reference>
<dbReference type="STRING" id="745776.DGo_CA2399"/>
<evidence type="ECO:0000313" key="6">
    <source>
        <dbReference type="Proteomes" id="UP000007575"/>
    </source>
</evidence>
<dbReference type="OrthoDB" id="9774451at2"/>
<protein>
    <submittedName>
        <fullName evidence="5">Amino acid ABC transporter, periplasmic amino acid-binding prote in</fullName>
    </submittedName>
</protein>
<feature type="domain" description="Solute-binding protein family 3/N-terminal" evidence="3">
    <location>
        <begin position="34"/>
        <end position="249"/>
    </location>
</feature>
<dbReference type="SMART" id="SM00079">
    <property type="entry name" value="PBPe"/>
    <property type="match status" value="1"/>
</dbReference>
<dbReference type="GO" id="GO:0015276">
    <property type="term" value="F:ligand-gated monoatomic ion channel activity"/>
    <property type="evidence" value="ECO:0007669"/>
    <property type="project" value="InterPro"/>
</dbReference>
<evidence type="ECO:0000259" key="4">
    <source>
        <dbReference type="SMART" id="SM00079"/>
    </source>
</evidence>
<feature type="chain" id="PRO_5003612083" evidence="2">
    <location>
        <begin position="24"/>
        <end position="249"/>
    </location>
</feature>
<dbReference type="SMART" id="SM00062">
    <property type="entry name" value="PBPb"/>
    <property type="match status" value="1"/>
</dbReference>
<name>H8H014_DEIGI</name>
<dbReference type="RefSeq" id="WP_014685809.1">
    <property type="nucleotide sequence ID" value="NC_017790.1"/>
</dbReference>